<accession>A0A8J6JL88</accession>
<dbReference type="GO" id="GO:0005737">
    <property type="term" value="C:cytoplasm"/>
    <property type="evidence" value="ECO:0007669"/>
    <property type="project" value="TreeGrafter"/>
</dbReference>
<dbReference type="Pfam" id="PF15388">
    <property type="entry name" value="FAM117"/>
    <property type="match status" value="1"/>
</dbReference>
<gene>
    <name evidence="3" type="ORF">GDO78_014080</name>
</gene>
<feature type="region of interest" description="Disordered" evidence="2">
    <location>
        <begin position="398"/>
        <end position="452"/>
    </location>
</feature>
<evidence type="ECO:0008006" key="5">
    <source>
        <dbReference type="Google" id="ProtNLM"/>
    </source>
</evidence>
<keyword evidence="1" id="KW-0597">Phosphoprotein</keyword>
<feature type="compositionally biased region" description="Basic residues" evidence="2">
    <location>
        <begin position="1"/>
        <end position="10"/>
    </location>
</feature>
<dbReference type="EMBL" id="WNTK01001132">
    <property type="protein sequence ID" value="KAG9467898.1"/>
    <property type="molecule type" value="Genomic_DNA"/>
</dbReference>
<dbReference type="PANTHER" id="PTHR14972">
    <property type="entry name" value="AGAP011572-PA"/>
    <property type="match status" value="1"/>
</dbReference>
<reference evidence="3" key="1">
    <citation type="thesis" date="2020" institute="ProQuest LLC" country="789 East Eisenhower Parkway, Ann Arbor, MI, USA">
        <title>Comparative Genomics and Chromosome Evolution.</title>
        <authorList>
            <person name="Mudd A.B."/>
        </authorList>
    </citation>
    <scope>NUCLEOTIDE SEQUENCE</scope>
    <source>
        <strain evidence="3">HN-11 Male</strain>
        <tissue evidence="3">Kidney and liver</tissue>
    </source>
</reference>
<sequence length="452" mass="48548">MSSTHPRVKRGSGSPPNGSARLLQPIRATVPYQLLHSSPSRSPSASVGSNTEPGPPSPSPPSPLLPQPHNSPEAARARRRRSTSPDRRNAASPASRGERPPPLSCWGEESNEKKISHQRSASWGSADQLKEIAKLRQQLQRTKNSSRHIKEKDSSSPLQGNHIAISHTQASTSRSIPVPTASILVPKSIGSRVPCNVEGISPELERVFIKETSEKDGAKPLEIPDGRRAPLPSTYRSSSTRSIDTQTPSVQERSSSCSSSHSPCVSPSYPPESQEGSPCSTDDLLFDRDKDSGNSSPLPKYASSPKPNNSYMFKREPPEGCERVKVFEEMSSRQPAPTALLSCPDKNKVNFIPTGSAFCPVKLLGSLLIASDLTLKTLPNSAQNSAVSAMTVEHLSSQVSSSSLTDNATSKVDNTETIGHASSQEQQNGVERLSEEPLSQSPPPSPHNHVVI</sequence>
<feature type="compositionally biased region" description="Low complexity" evidence="2">
    <location>
        <begin position="248"/>
        <end position="267"/>
    </location>
</feature>
<protein>
    <recommendedName>
        <fullName evidence="5">Glucocorticoid-induced transcript 1 protein</fullName>
    </recommendedName>
</protein>
<organism evidence="3 4">
    <name type="scientific">Eleutherodactylus coqui</name>
    <name type="common">Puerto Rican coqui</name>
    <dbReference type="NCBI Taxonomy" id="57060"/>
    <lineage>
        <taxon>Eukaryota</taxon>
        <taxon>Metazoa</taxon>
        <taxon>Chordata</taxon>
        <taxon>Craniata</taxon>
        <taxon>Vertebrata</taxon>
        <taxon>Euteleostomi</taxon>
        <taxon>Amphibia</taxon>
        <taxon>Batrachia</taxon>
        <taxon>Anura</taxon>
        <taxon>Neobatrachia</taxon>
        <taxon>Hyloidea</taxon>
        <taxon>Eleutherodactylidae</taxon>
        <taxon>Eleutherodactylinae</taxon>
        <taxon>Eleutherodactylus</taxon>
        <taxon>Eleutherodactylus</taxon>
    </lineage>
</organism>
<feature type="compositionally biased region" description="Basic and acidic residues" evidence="2">
    <location>
        <begin position="211"/>
        <end position="228"/>
    </location>
</feature>
<feature type="compositionally biased region" description="Polar residues" evidence="2">
    <location>
        <begin position="166"/>
        <end position="175"/>
    </location>
</feature>
<dbReference type="Proteomes" id="UP000770717">
    <property type="component" value="Unassembled WGS sequence"/>
</dbReference>
<evidence type="ECO:0000313" key="4">
    <source>
        <dbReference type="Proteomes" id="UP000770717"/>
    </source>
</evidence>
<proteinExistence type="predicted"/>
<evidence type="ECO:0000256" key="1">
    <source>
        <dbReference type="ARBA" id="ARBA00022553"/>
    </source>
</evidence>
<feature type="region of interest" description="Disordered" evidence="2">
    <location>
        <begin position="1"/>
        <end position="178"/>
    </location>
</feature>
<comment type="caution">
    <text evidence="3">The sequence shown here is derived from an EMBL/GenBank/DDBJ whole genome shotgun (WGS) entry which is preliminary data.</text>
</comment>
<feature type="compositionally biased region" description="Pro residues" evidence="2">
    <location>
        <begin position="53"/>
        <end position="66"/>
    </location>
</feature>
<dbReference type="AlphaFoldDB" id="A0A8J6JL88"/>
<evidence type="ECO:0000256" key="2">
    <source>
        <dbReference type="SAM" id="MobiDB-lite"/>
    </source>
</evidence>
<dbReference type="InterPro" id="IPR026642">
    <property type="entry name" value="Glcci1/FAM117"/>
</dbReference>
<feature type="compositionally biased region" description="Polar residues" evidence="2">
    <location>
        <begin position="234"/>
        <end position="247"/>
    </location>
</feature>
<evidence type="ECO:0000313" key="3">
    <source>
        <dbReference type="EMBL" id="KAG9467898.1"/>
    </source>
</evidence>
<feature type="compositionally biased region" description="Polar residues" evidence="2">
    <location>
        <begin position="404"/>
        <end position="429"/>
    </location>
</feature>
<name>A0A8J6JL88_ELECQ</name>
<keyword evidence="4" id="KW-1185">Reference proteome</keyword>
<feature type="compositionally biased region" description="Low complexity" evidence="2">
    <location>
        <begin position="37"/>
        <end position="49"/>
    </location>
</feature>
<feature type="region of interest" description="Disordered" evidence="2">
    <location>
        <begin position="211"/>
        <end position="316"/>
    </location>
</feature>
<dbReference type="PANTHER" id="PTHR14972:SF3">
    <property type="entry name" value="GLUCOCORTICOID-INDUCED TRANSCRIPT 1 PROTEIN"/>
    <property type="match status" value="1"/>
</dbReference>
<dbReference type="OrthoDB" id="10037581at2759"/>